<dbReference type="EMBL" id="JACTNZ010000009">
    <property type="protein sequence ID" value="KAG5532366.1"/>
    <property type="molecule type" value="Genomic_DNA"/>
</dbReference>
<keyword evidence="2 4" id="KW-0863">Zinc-finger</keyword>
<dbReference type="AlphaFoldDB" id="A0AAV6IU63"/>
<keyword evidence="1" id="KW-0479">Metal-binding</keyword>
<dbReference type="Pfam" id="PF10551">
    <property type="entry name" value="MULE"/>
    <property type="match status" value="1"/>
</dbReference>
<dbReference type="PANTHER" id="PTHR31973:SF187">
    <property type="entry name" value="MUTATOR TRANSPOSASE MUDRA PROTEIN"/>
    <property type="match status" value="1"/>
</dbReference>
<dbReference type="InterPro" id="IPR007527">
    <property type="entry name" value="Znf_SWIM"/>
</dbReference>
<sequence length="801" mass="91606">MQWLRRSSSRLMLLPINTRIKGLNKDDGYDNSTKIEDGIKSRTRDLNITNNEEIQGLEEVAAALRELHNNQNLEEIDETYLRAFDIRTDMASELIMMCQHDGKFAAIRMNRGHDFGTIIHKICARWSDLDPDSVILNYSLKDTEHIILDNDDDLTTMFQNAELAGIDDIMITVRDGARFFMDEAVQVTPTAKSDTGKGKQILIVDDDDVIPSFCSHKKVKLLSSDWSDGITAVGQRFEGGASDFKNVLRKFAIERGFEYTLAKNDKVRVTAQCKYRTVKKCMWHVHARIMPGNEYFHILGMDLAHTCGFAVRTLTNPHATAELVADLVGDDVRGKHQTRPVDVVKGIKRDYGLNILYHQAWWGIEKARGLVFGDYVKSFSCLKWYVGAAKSTNPGSHIELESDEESKRFKRLFVAFGACVQGFNQCRPLIFLDAAHLKGRYRGTIMAATGKNGNQGIFPICFAIVDAETYENWRWFLEHLRSILAPGRDITFISDRHTGLLMARRDIFPESGHGYCLLHLKRNLRDHLKGTTRAYRERVVSEFVRCAYAPTREIFHQNMTKLLSHDDGKVVEFLTNLRYENWSNAFFRGQRYGEMTSNVAESFNAWIEAERHLPITILVDELRKKIMNLMSERREEASKWGCQICPEMDKRMRASFNESRTWVVSAAGDGVYEVLSFPNVTVDITRHICSCQKWQLTGFPCAHAVIAISSCGKDMTEYVDPYYFSQTFRCSYSTSIHPIPTVWMPERPVDEDFLLPPLCKKPPGRPKNKRIPSRGENVTFIRCGRCGKMGKHNRQTCKDAM</sequence>
<dbReference type="Proteomes" id="UP000823749">
    <property type="component" value="Chromosome 9"/>
</dbReference>
<feature type="domain" description="SWIM-type" evidence="5">
    <location>
        <begin position="680"/>
        <end position="712"/>
    </location>
</feature>
<reference evidence="6" key="1">
    <citation type="submission" date="2020-08" db="EMBL/GenBank/DDBJ databases">
        <title>Plant Genome Project.</title>
        <authorList>
            <person name="Zhang R.-G."/>
        </authorList>
    </citation>
    <scope>NUCLEOTIDE SEQUENCE</scope>
    <source>
        <strain evidence="6">WSP0</strain>
        <tissue evidence="6">Leaf</tissue>
    </source>
</reference>
<organism evidence="6 7">
    <name type="scientific">Rhododendron griersonianum</name>
    <dbReference type="NCBI Taxonomy" id="479676"/>
    <lineage>
        <taxon>Eukaryota</taxon>
        <taxon>Viridiplantae</taxon>
        <taxon>Streptophyta</taxon>
        <taxon>Embryophyta</taxon>
        <taxon>Tracheophyta</taxon>
        <taxon>Spermatophyta</taxon>
        <taxon>Magnoliopsida</taxon>
        <taxon>eudicotyledons</taxon>
        <taxon>Gunneridae</taxon>
        <taxon>Pentapetalae</taxon>
        <taxon>asterids</taxon>
        <taxon>Ericales</taxon>
        <taxon>Ericaceae</taxon>
        <taxon>Ericoideae</taxon>
        <taxon>Rhodoreae</taxon>
        <taxon>Rhododendron</taxon>
    </lineage>
</organism>
<dbReference type="Pfam" id="PF04434">
    <property type="entry name" value="SWIM"/>
    <property type="match status" value="1"/>
</dbReference>
<evidence type="ECO:0000259" key="5">
    <source>
        <dbReference type="PROSITE" id="PS50966"/>
    </source>
</evidence>
<evidence type="ECO:0000256" key="3">
    <source>
        <dbReference type="ARBA" id="ARBA00022833"/>
    </source>
</evidence>
<evidence type="ECO:0000256" key="2">
    <source>
        <dbReference type="ARBA" id="ARBA00022771"/>
    </source>
</evidence>
<gene>
    <name evidence="6" type="ORF">RHGRI_026858</name>
</gene>
<evidence type="ECO:0000256" key="4">
    <source>
        <dbReference type="PROSITE-ProRule" id="PRU00325"/>
    </source>
</evidence>
<evidence type="ECO:0000256" key="1">
    <source>
        <dbReference type="ARBA" id="ARBA00022723"/>
    </source>
</evidence>
<name>A0AAV6IU63_9ERIC</name>
<keyword evidence="7" id="KW-1185">Reference proteome</keyword>
<dbReference type="PROSITE" id="PS50966">
    <property type="entry name" value="ZF_SWIM"/>
    <property type="match status" value="1"/>
</dbReference>
<dbReference type="InterPro" id="IPR006564">
    <property type="entry name" value="Znf_PMZ"/>
</dbReference>
<keyword evidence="3" id="KW-0862">Zinc</keyword>
<evidence type="ECO:0000313" key="7">
    <source>
        <dbReference type="Proteomes" id="UP000823749"/>
    </source>
</evidence>
<evidence type="ECO:0000313" key="6">
    <source>
        <dbReference type="EMBL" id="KAG5532366.1"/>
    </source>
</evidence>
<dbReference type="GO" id="GO:0008270">
    <property type="term" value="F:zinc ion binding"/>
    <property type="evidence" value="ECO:0007669"/>
    <property type="project" value="UniProtKB-KW"/>
</dbReference>
<dbReference type="SUPFAM" id="SSF54277">
    <property type="entry name" value="CAD &amp; PB1 domains"/>
    <property type="match status" value="1"/>
</dbReference>
<proteinExistence type="predicted"/>
<dbReference type="SMART" id="SM00575">
    <property type="entry name" value="ZnF_PMZ"/>
    <property type="match status" value="1"/>
</dbReference>
<accession>A0AAV6IU63</accession>
<dbReference type="PANTHER" id="PTHR31973">
    <property type="entry name" value="POLYPROTEIN, PUTATIVE-RELATED"/>
    <property type="match status" value="1"/>
</dbReference>
<protein>
    <recommendedName>
        <fullName evidence="5">SWIM-type domain-containing protein</fullName>
    </recommendedName>
</protein>
<dbReference type="Pfam" id="PF03108">
    <property type="entry name" value="DBD_Tnp_Mut"/>
    <property type="match status" value="1"/>
</dbReference>
<comment type="caution">
    <text evidence="6">The sequence shown here is derived from an EMBL/GenBank/DDBJ whole genome shotgun (WGS) entry which is preliminary data.</text>
</comment>
<dbReference type="InterPro" id="IPR018289">
    <property type="entry name" value="MULE_transposase_dom"/>
</dbReference>
<dbReference type="InterPro" id="IPR004332">
    <property type="entry name" value="Transposase_MuDR"/>
</dbReference>